<dbReference type="SUPFAM" id="SSF53335">
    <property type="entry name" value="S-adenosyl-L-methionine-dependent methyltransferases"/>
    <property type="match status" value="1"/>
</dbReference>
<keyword evidence="4 7" id="KW-0808">Transferase</keyword>
<accession>A0A1M6F8L9</accession>
<dbReference type="Pfam" id="PF01739">
    <property type="entry name" value="CheR"/>
    <property type="match status" value="1"/>
</dbReference>
<dbReference type="InterPro" id="IPR000780">
    <property type="entry name" value="CheR_MeTrfase"/>
</dbReference>
<dbReference type="AlphaFoldDB" id="A0A1M6F8L9"/>
<dbReference type="EMBL" id="FQZS01000011">
    <property type="protein sequence ID" value="SHI93939.1"/>
    <property type="molecule type" value="Genomic_DNA"/>
</dbReference>
<evidence type="ECO:0000256" key="3">
    <source>
        <dbReference type="ARBA" id="ARBA00022603"/>
    </source>
</evidence>
<feature type="domain" description="CheR-type methyltransferase" evidence="6">
    <location>
        <begin position="5"/>
        <end position="258"/>
    </location>
</feature>
<dbReference type="PANTHER" id="PTHR24422">
    <property type="entry name" value="CHEMOTAXIS PROTEIN METHYLTRANSFERASE"/>
    <property type="match status" value="1"/>
</dbReference>
<dbReference type="SMART" id="SM00138">
    <property type="entry name" value="MeTrc"/>
    <property type="match status" value="1"/>
</dbReference>
<dbReference type="InterPro" id="IPR022641">
    <property type="entry name" value="CheR_N"/>
</dbReference>
<dbReference type="GO" id="GO:0032259">
    <property type="term" value="P:methylation"/>
    <property type="evidence" value="ECO:0007669"/>
    <property type="project" value="UniProtKB-KW"/>
</dbReference>
<evidence type="ECO:0000256" key="2">
    <source>
        <dbReference type="ARBA" id="ARBA00012534"/>
    </source>
</evidence>
<protein>
    <recommendedName>
        <fullName evidence="2">protein-glutamate O-methyltransferase</fullName>
        <ecNumber evidence="2">2.1.1.80</ecNumber>
    </recommendedName>
</protein>
<dbReference type="PRINTS" id="PR00996">
    <property type="entry name" value="CHERMTFRASE"/>
</dbReference>
<dbReference type="Proteomes" id="UP000184442">
    <property type="component" value="Unassembled WGS sequence"/>
</dbReference>
<gene>
    <name evidence="7" type="ORF">SAMN02745176_01871</name>
</gene>
<evidence type="ECO:0000259" key="6">
    <source>
        <dbReference type="PROSITE" id="PS50123"/>
    </source>
</evidence>
<evidence type="ECO:0000313" key="7">
    <source>
        <dbReference type="EMBL" id="SHI93939.1"/>
    </source>
</evidence>
<reference evidence="7 8" key="1">
    <citation type="submission" date="2016-11" db="EMBL/GenBank/DDBJ databases">
        <authorList>
            <person name="Jaros S."/>
            <person name="Januszkiewicz K."/>
            <person name="Wedrychowicz H."/>
        </authorList>
    </citation>
    <scope>NUCLEOTIDE SEQUENCE [LARGE SCALE GENOMIC DNA]</scope>
    <source>
        <strain evidence="7 8">DSM 19022</strain>
    </source>
</reference>
<dbReference type="EC" id="2.1.1.80" evidence="2"/>
<organism evidence="7 8">
    <name type="scientific">Lutispora thermophila DSM 19022</name>
    <dbReference type="NCBI Taxonomy" id="1122184"/>
    <lineage>
        <taxon>Bacteria</taxon>
        <taxon>Bacillati</taxon>
        <taxon>Bacillota</taxon>
        <taxon>Clostridia</taxon>
        <taxon>Lutisporales</taxon>
        <taxon>Lutisporaceae</taxon>
        <taxon>Lutispora</taxon>
    </lineage>
</organism>
<proteinExistence type="predicted"/>
<evidence type="ECO:0000256" key="4">
    <source>
        <dbReference type="ARBA" id="ARBA00022679"/>
    </source>
</evidence>
<dbReference type="OrthoDB" id="9816309at2"/>
<evidence type="ECO:0000256" key="5">
    <source>
        <dbReference type="ARBA" id="ARBA00022691"/>
    </source>
</evidence>
<dbReference type="PANTHER" id="PTHR24422:SF19">
    <property type="entry name" value="CHEMOTAXIS PROTEIN METHYLTRANSFERASE"/>
    <property type="match status" value="1"/>
</dbReference>
<dbReference type="InterPro" id="IPR022642">
    <property type="entry name" value="CheR_C"/>
</dbReference>
<name>A0A1M6F8L9_9FIRM</name>
<dbReference type="PROSITE" id="PS50123">
    <property type="entry name" value="CHER"/>
    <property type="match status" value="1"/>
</dbReference>
<keyword evidence="3 7" id="KW-0489">Methyltransferase</keyword>
<dbReference type="SUPFAM" id="SSF47757">
    <property type="entry name" value="Chemotaxis receptor methyltransferase CheR, N-terminal domain"/>
    <property type="match status" value="1"/>
</dbReference>
<dbReference type="GO" id="GO:0008983">
    <property type="term" value="F:protein-glutamate O-methyltransferase activity"/>
    <property type="evidence" value="ECO:0007669"/>
    <property type="project" value="UniProtKB-EC"/>
</dbReference>
<dbReference type="InterPro" id="IPR050903">
    <property type="entry name" value="Bact_Chemotaxis_MeTrfase"/>
</dbReference>
<keyword evidence="8" id="KW-1185">Reference proteome</keyword>
<dbReference type="Pfam" id="PF03705">
    <property type="entry name" value="CheR_N"/>
    <property type="match status" value="1"/>
</dbReference>
<dbReference type="Gene3D" id="1.10.155.10">
    <property type="entry name" value="Chemotaxis receptor methyltransferase CheR, N-terminal domain"/>
    <property type="match status" value="1"/>
</dbReference>
<evidence type="ECO:0000313" key="8">
    <source>
        <dbReference type="Proteomes" id="UP000184442"/>
    </source>
</evidence>
<comment type="catalytic activity">
    <reaction evidence="1">
        <text>L-glutamyl-[protein] + S-adenosyl-L-methionine = [protein]-L-glutamate 5-O-methyl ester + S-adenosyl-L-homocysteine</text>
        <dbReference type="Rhea" id="RHEA:24452"/>
        <dbReference type="Rhea" id="RHEA-COMP:10208"/>
        <dbReference type="Rhea" id="RHEA-COMP:10311"/>
        <dbReference type="ChEBI" id="CHEBI:29973"/>
        <dbReference type="ChEBI" id="CHEBI:57856"/>
        <dbReference type="ChEBI" id="CHEBI:59789"/>
        <dbReference type="ChEBI" id="CHEBI:82795"/>
        <dbReference type="EC" id="2.1.1.80"/>
    </reaction>
</comment>
<sequence>MLIGYETFKEKIFKLTNIDLSCYKERQMKRRIDSLITRNNFQDYDSYYNALLKDSRLYNEFINYLTINVSEFYRNPSQWEILEKEIIPKLLSKKNNLKIWSAACSTGEEPYSLVMLLSKFMNLKDIKIYATDIDDDALRKAKIGTYNEKSLANLPSDFIHKFFNKNSNMYNIKEEVKKCVEYKKHNLLMDKYPTDCDIITCRNVLIYFTEEAKNNIYMKFSKSLSPEGVLFVGSTEQIISSQKYNLEPMKNFFYRLKK</sequence>
<dbReference type="STRING" id="1122184.SAMN02745176_01871"/>
<dbReference type="InterPro" id="IPR029063">
    <property type="entry name" value="SAM-dependent_MTases_sf"/>
</dbReference>
<dbReference type="Gene3D" id="3.40.50.150">
    <property type="entry name" value="Vaccinia Virus protein VP39"/>
    <property type="match status" value="1"/>
</dbReference>
<keyword evidence="5" id="KW-0949">S-adenosyl-L-methionine</keyword>
<dbReference type="InterPro" id="IPR036804">
    <property type="entry name" value="CheR_N_sf"/>
</dbReference>
<evidence type="ECO:0000256" key="1">
    <source>
        <dbReference type="ARBA" id="ARBA00001541"/>
    </source>
</evidence>
<dbReference type="RefSeq" id="WP_073025942.1">
    <property type="nucleotide sequence ID" value="NZ_FQZS01000011.1"/>
</dbReference>